<dbReference type="InterPro" id="IPR001347">
    <property type="entry name" value="SIS_dom"/>
</dbReference>
<dbReference type="Gene3D" id="3.40.50.10490">
    <property type="entry name" value="Glucose-6-phosphate isomerase like protein, domain 1"/>
    <property type="match status" value="1"/>
</dbReference>
<dbReference type="PROSITE" id="PS51464">
    <property type="entry name" value="SIS"/>
    <property type="match status" value="1"/>
</dbReference>
<dbReference type="PANTHER" id="PTHR42745:SF1">
    <property type="entry name" value="ARABINOSE 5-PHOSPHATE ISOMERASE KDSD"/>
    <property type="match status" value="1"/>
</dbReference>
<evidence type="ECO:0000256" key="9">
    <source>
        <dbReference type="PIRSR" id="PIRSR004692-2"/>
    </source>
</evidence>
<evidence type="ECO:0000256" key="6">
    <source>
        <dbReference type="ARBA" id="ARBA00023235"/>
    </source>
</evidence>
<dbReference type="CDD" id="cd04604">
    <property type="entry name" value="CBS_pair_SIS_assoc"/>
    <property type="match status" value="1"/>
</dbReference>
<organism evidence="14 15">
    <name type="scientific">Aquisalimonas asiatica</name>
    <dbReference type="NCBI Taxonomy" id="406100"/>
    <lineage>
        <taxon>Bacteria</taxon>
        <taxon>Pseudomonadati</taxon>
        <taxon>Pseudomonadota</taxon>
        <taxon>Gammaproteobacteria</taxon>
        <taxon>Chromatiales</taxon>
        <taxon>Ectothiorhodospiraceae</taxon>
        <taxon>Aquisalimonas</taxon>
    </lineage>
</organism>
<dbReference type="EC" id="5.3.1.13" evidence="8"/>
<evidence type="ECO:0000256" key="10">
    <source>
        <dbReference type="PIRSR" id="PIRSR004692-3"/>
    </source>
</evidence>
<dbReference type="InterPro" id="IPR000644">
    <property type="entry name" value="CBS_dom"/>
</dbReference>
<dbReference type="SMART" id="SM00116">
    <property type="entry name" value="CBS"/>
    <property type="match status" value="2"/>
</dbReference>
<protein>
    <recommendedName>
        <fullName evidence="8">Arabinose 5-phosphate isomerase</fullName>
        <shortName evidence="8">API</shortName>
        <ecNumber evidence="8">5.3.1.13</ecNumber>
    </recommendedName>
</protein>
<evidence type="ECO:0000313" key="14">
    <source>
        <dbReference type="EMBL" id="SEO75151.1"/>
    </source>
</evidence>
<dbReference type="AlphaFoldDB" id="A0A1H8S912"/>
<accession>A0A1H8S912</accession>
<dbReference type="GO" id="GO:0005975">
    <property type="term" value="P:carbohydrate metabolic process"/>
    <property type="evidence" value="ECO:0007669"/>
    <property type="project" value="InterPro"/>
</dbReference>
<evidence type="ECO:0000256" key="2">
    <source>
        <dbReference type="ARBA" id="ARBA00008165"/>
    </source>
</evidence>
<feature type="domain" description="SIS" evidence="13">
    <location>
        <begin position="46"/>
        <end position="189"/>
    </location>
</feature>
<dbReference type="PROSITE" id="PS51371">
    <property type="entry name" value="CBS"/>
    <property type="match status" value="2"/>
</dbReference>
<dbReference type="SUPFAM" id="SSF53697">
    <property type="entry name" value="SIS domain"/>
    <property type="match status" value="1"/>
</dbReference>
<comment type="subunit">
    <text evidence="3">Homotetramer.</text>
</comment>
<dbReference type="OrthoDB" id="9762536at2"/>
<feature type="site" description="Catalytically relevant" evidence="10">
    <location>
        <position position="198"/>
    </location>
</feature>
<feature type="site" description="Catalytically relevant" evidence="10">
    <location>
        <position position="64"/>
    </location>
</feature>
<dbReference type="Pfam" id="PF00571">
    <property type="entry name" value="CBS"/>
    <property type="match status" value="2"/>
</dbReference>
<evidence type="ECO:0000259" key="13">
    <source>
        <dbReference type="PROSITE" id="PS51464"/>
    </source>
</evidence>
<proteinExistence type="inferred from homology"/>
<dbReference type="STRING" id="406100.SAMN04488052_102605"/>
<dbReference type="RefSeq" id="WP_091641668.1">
    <property type="nucleotide sequence ID" value="NZ_FOEG01000002.1"/>
</dbReference>
<comment type="pathway">
    <text evidence="1">Bacterial outer membrane biogenesis; lipopolysaccharide biosynthesis.</text>
</comment>
<feature type="domain" description="CBS" evidence="12">
    <location>
        <begin position="282"/>
        <end position="334"/>
    </location>
</feature>
<gene>
    <name evidence="14" type="ORF">SAMN04488052_102605</name>
</gene>
<keyword evidence="9" id="KW-0862">Zinc</keyword>
<dbReference type="Gene3D" id="3.10.580.10">
    <property type="entry name" value="CBS-domain"/>
    <property type="match status" value="1"/>
</dbReference>
<evidence type="ECO:0000259" key="12">
    <source>
        <dbReference type="PROSITE" id="PS51371"/>
    </source>
</evidence>
<dbReference type="InterPro" id="IPR035474">
    <property type="entry name" value="SIS_Kpsf"/>
</dbReference>
<name>A0A1H8S912_9GAMM</name>
<keyword evidence="9" id="KW-0479">Metal-binding</keyword>
<evidence type="ECO:0000256" key="11">
    <source>
        <dbReference type="PROSITE-ProRule" id="PRU00703"/>
    </source>
</evidence>
<dbReference type="InterPro" id="IPR046342">
    <property type="entry name" value="CBS_dom_sf"/>
</dbReference>
<dbReference type="NCBIfam" id="TIGR00393">
    <property type="entry name" value="kpsF"/>
    <property type="match status" value="1"/>
</dbReference>
<feature type="domain" description="CBS" evidence="12">
    <location>
        <begin position="215"/>
        <end position="273"/>
    </location>
</feature>
<evidence type="ECO:0000256" key="5">
    <source>
        <dbReference type="ARBA" id="ARBA00023122"/>
    </source>
</evidence>
<comment type="pathway">
    <text evidence="7">Carbohydrate biosynthesis; 3-deoxy-D-manno-octulosonate biosynthesis; 3-deoxy-D-manno-octulosonate from D-ribulose 5-phosphate: step 1/3.</text>
</comment>
<evidence type="ECO:0000256" key="1">
    <source>
        <dbReference type="ARBA" id="ARBA00004756"/>
    </source>
</evidence>
<feature type="binding site" evidence="9">
    <location>
        <position position="87"/>
    </location>
    <ligand>
        <name>Zn(2+)</name>
        <dbReference type="ChEBI" id="CHEBI:29105"/>
    </ligand>
</feature>
<evidence type="ECO:0000256" key="4">
    <source>
        <dbReference type="ARBA" id="ARBA00022737"/>
    </source>
</evidence>
<dbReference type="InterPro" id="IPR050986">
    <property type="entry name" value="GutQ/KpsF_isomerases"/>
</dbReference>
<dbReference type="EMBL" id="FOEG01000002">
    <property type="protein sequence ID" value="SEO75151.1"/>
    <property type="molecule type" value="Genomic_DNA"/>
</dbReference>
<dbReference type="Proteomes" id="UP000199657">
    <property type="component" value="Unassembled WGS sequence"/>
</dbReference>
<keyword evidence="6 8" id="KW-0413">Isomerase</keyword>
<dbReference type="PIRSF" id="PIRSF004692">
    <property type="entry name" value="KdsD_KpsF"/>
    <property type="match status" value="1"/>
</dbReference>
<dbReference type="GO" id="GO:0019146">
    <property type="term" value="F:arabinose-5-phosphate isomerase activity"/>
    <property type="evidence" value="ECO:0007669"/>
    <property type="project" value="UniProtKB-EC"/>
</dbReference>
<dbReference type="GO" id="GO:1901135">
    <property type="term" value="P:carbohydrate derivative metabolic process"/>
    <property type="evidence" value="ECO:0007669"/>
    <property type="project" value="InterPro"/>
</dbReference>
<evidence type="ECO:0000256" key="8">
    <source>
        <dbReference type="PIRNR" id="PIRNR004692"/>
    </source>
</evidence>
<reference evidence="14 15" key="1">
    <citation type="submission" date="2016-10" db="EMBL/GenBank/DDBJ databases">
        <authorList>
            <person name="de Groot N.N."/>
        </authorList>
    </citation>
    <scope>NUCLEOTIDE SEQUENCE [LARGE SCALE GENOMIC DNA]</scope>
    <source>
        <strain evidence="14 15">CGMCC 1.6291</strain>
    </source>
</reference>
<feature type="site" description="Catalytically relevant" evidence="10">
    <location>
        <position position="157"/>
    </location>
</feature>
<evidence type="ECO:0000256" key="3">
    <source>
        <dbReference type="ARBA" id="ARBA00011881"/>
    </source>
</evidence>
<dbReference type="GO" id="GO:0046872">
    <property type="term" value="F:metal ion binding"/>
    <property type="evidence" value="ECO:0007669"/>
    <property type="project" value="UniProtKB-KW"/>
</dbReference>
<dbReference type="GO" id="GO:0097367">
    <property type="term" value="F:carbohydrate derivative binding"/>
    <property type="evidence" value="ECO:0007669"/>
    <property type="project" value="InterPro"/>
</dbReference>
<sequence length="334" mass="35216">MNANTGQVTSQVTDDRLQALGRAVLETEAAAIADLLPRVNGDFVRACHYMLGCEGRIVVLGMGKSGHIAGKLAATLASTGSPAFFVHPGEASHGDLGMITPRDVVLALSNSGETDEIITILPLIKRLGVPLITMTGKPRSTLAQAASVNIHVGVEQEACPLNLAPTSSTTAALAMGDALAVSLLEARGFTREDFARSHPGGKLGRRLLLLIDDIMHKGDGVPRVSPSASVRDALVEVSRKGLGMTTVMDDDQRLVGIFTDGDLRRSLDQGIDLHQTAVADVMTRQCKTITAGSLAAEALQTMEEHKINAVIVLDTQERVVGALNMHDLLRAGVV</sequence>
<keyword evidence="4" id="KW-0677">Repeat</keyword>
<dbReference type="CDD" id="cd05014">
    <property type="entry name" value="SIS_Kpsf"/>
    <property type="match status" value="1"/>
</dbReference>
<dbReference type="FunFam" id="3.40.50.10490:FF:000011">
    <property type="entry name" value="Arabinose 5-phosphate isomerase"/>
    <property type="match status" value="1"/>
</dbReference>
<comment type="catalytic activity">
    <reaction evidence="8">
        <text>D-arabinose 5-phosphate = D-ribulose 5-phosphate</text>
        <dbReference type="Rhea" id="RHEA:23104"/>
        <dbReference type="ChEBI" id="CHEBI:57693"/>
        <dbReference type="ChEBI" id="CHEBI:58121"/>
        <dbReference type="EC" id="5.3.1.13"/>
    </reaction>
</comment>
<evidence type="ECO:0000313" key="15">
    <source>
        <dbReference type="Proteomes" id="UP000199657"/>
    </source>
</evidence>
<keyword evidence="5 11" id="KW-0129">CBS domain</keyword>
<keyword evidence="15" id="KW-1185">Reference proteome</keyword>
<dbReference type="InterPro" id="IPR046348">
    <property type="entry name" value="SIS_dom_sf"/>
</dbReference>
<dbReference type="PANTHER" id="PTHR42745">
    <property type="match status" value="1"/>
</dbReference>
<feature type="site" description="Catalytically relevant" evidence="10">
    <location>
        <position position="116"/>
    </location>
</feature>
<evidence type="ECO:0000256" key="7">
    <source>
        <dbReference type="ARBA" id="ARBA00060658"/>
    </source>
</evidence>
<dbReference type="InterPro" id="IPR004800">
    <property type="entry name" value="KdsD/KpsF-type"/>
</dbReference>
<dbReference type="FunFam" id="3.10.580.10:FF:000007">
    <property type="entry name" value="Arabinose 5-phosphate isomerase"/>
    <property type="match status" value="1"/>
</dbReference>
<comment type="similarity">
    <text evidence="2 8">Belongs to the SIS family. GutQ/KpsF subfamily.</text>
</comment>
<dbReference type="Pfam" id="PF01380">
    <property type="entry name" value="SIS"/>
    <property type="match status" value="1"/>
</dbReference>